<protein>
    <submittedName>
        <fullName evidence="2">Uncharacterized protein</fullName>
    </submittedName>
</protein>
<name>A0A0C6FGB2_9HYPH</name>
<feature type="region of interest" description="Disordered" evidence="1">
    <location>
        <begin position="214"/>
        <end position="235"/>
    </location>
</feature>
<evidence type="ECO:0000313" key="2">
    <source>
        <dbReference type="EMBL" id="BAQ46082.1"/>
    </source>
</evidence>
<organism evidence="2 3">
    <name type="scientific">Methylobacterium aquaticum</name>
    <dbReference type="NCBI Taxonomy" id="270351"/>
    <lineage>
        <taxon>Bacteria</taxon>
        <taxon>Pseudomonadati</taxon>
        <taxon>Pseudomonadota</taxon>
        <taxon>Alphaproteobacteria</taxon>
        <taxon>Hyphomicrobiales</taxon>
        <taxon>Methylobacteriaceae</taxon>
        <taxon>Methylobacterium</taxon>
    </lineage>
</organism>
<evidence type="ECO:0000256" key="1">
    <source>
        <dbReference type="SAM" id="MobiDB-lite"/>
    </source>
</evidence>
<evidence type="ECO:0000313" key="3">
    <source>
        <dbReference type="Proteomes" id="UP000061432"/>
    </source>
</evidence>
<dbReference type="RefSeq" id="WP_060847285.1">
    <property type="nucleotide sequence ID" value="NZ_AP014704.1"/>
</dbReference>
<dbReference type="Proteomes" id="UP000061432">
    <property type="component" value="Chromosome"/>
</dbReference>
<proteinExistence type="predicted"/>
<dbReference type="AlphaFoldDB" id="A0A0C6FGB2"/>
<dbReference type="EMBL" id="AP014704">
    <property type="protein sequence ID" value="BAQ46082.1"/>
    <property type="molecule type" value="Genomic_DNA"/>
</dbReference>
<reference evidence="2 3" key="1">
    <citation type="journal article" date="2015" name="Genome Announc.">
        <title>Complete Genome Sequence of Methylobacterium aquaticum Strain 22A, Isolated from Racomitrium japonicum Moss.</title>
        <authorList>
            <person name="Tani A."/>
            <person name="Ogura Y."/>
            <person name="Hayashi T."/>
            <person name="Kimbara K."/>
        </authorList>
    </citation>
    <scope>NUCLEOTIDE SEQUENCE [LARGE SCALE GENOMIC DNA]</scope>
    <source>
        <strain evidence="2 3">MA-22A</strain>
    </source>
</reference>
<gene>
    <name evidence="2" type="ORF">Maq22A_c14510</name>
</gene>
<reference evidence="3" key="2">
    <citation type="submission" date="2015-01" db="EMBL/GenBank/DDBJ databases">
        <title>Complete genome sequence of Methylobacterium aquaticum strain 22A.</title>
        <authorList>
            <person name="Tani A."/>
            <person name="Ogura Y."/>
            <person name="Hayashi T."/>
        </authorList>
    </citation>
    <scope>NUCLEOTIDE SEQUENCE [LARGE SCALE GENOMIC DNA]</scope>
    <source>
        <strain evidence="3">MA-22A</strain>
    </source>
</reference>
<accession>A0A0C6FGB2</accession>
<sequence length="345" mass="36535">MRADPSVATTAPAAWRRFAVTLVAATALLIAGYLALALAVDPYDTGRPRLLARDGVRPQGPRTATASRGRDPAFTAAIVGNSHIQLVAPARLREATGIPFVQLSVPGTGPGEQLLVAGYFLRHHPHARALVLGIDSAWCTGDPALPPLKPFPSWLLADDALGYLRGLLRIRVAAEVVNRIGWASRKAPRRAAPDGYWDYEPDYLALGAPDGPGWEGFRTRRAPNDPDPNSGGPAFPAAERLRALARGLDPATRLVVVFPPVHAPAQDRAGTPRAAASAACRAALAAAVAPRGRVVDWSGDRPETHDPALFFDATHYRQPLARRLEADIAAALAGARGEGAEAPRP</sequence>
<dbReference type="KEGG" id="maqu:Maq22A_c14510"/>
<dbReference type="PATRIC" id="fig|270351.10.peg.2798"/>
<dbReference type="OrthoDB" id="8163591at2"/>
<dbReference type="STRING" id="270351.Maq22A_c14510"/>